<keyword evidence="1 4" id="KW-0732">Signal</keyword>
<dbReference type="Gene3D" id="2.60.120.200">
    <property type="match status" value="3"/>
</dbReference>
<evidence type="ECO:0000256" key="3">
    <source>
        <dbReference type="SAM" id="MobiDB-lite"/>
    </source>
</evidence>
<organism evidence="6 7">
    <name type="scientific">Kitasatospora phosalacinea</name>
    <dbReference type="NCBI Taxonomy" id="2065"/>
    <lineage>
        <taxon>Bacteria</taxon>
        <taxon>Bacillati</taxon>
        <taxon>Actinomycetota</taxon>
        <taxon>Actinomycetes</taxon>
        <taxon>Kitasatosporales</taxon>
        <taxon>Streptomycetaceae</taxon>
        <taxon>Kitasatospora</taxon>
    </lineage>
</organism>
<feature type="domain" description="LamG-like jellyroll fold" evidence="5">
    <location>
        <begin position="795"/>
        <end position="939"/>
    </location>
</feature>
<dbReference type="InterPro" id="IPR006558">
    <property type="entry name" value="LamG-like"/>
</dbReference>
<feature type="signal peptide" evidence="4">
    <location>
        <begin position="1"/>
        <end position="33"/>
    </location>
</feature>
<dbReference type="GO" id="GO:0006955">
    <property type="term" value="P:immune response"/>
    <property type="evidence" value="ECO:0007669"/>
    <property type="project" value="InterPro"/>
</dbReference>
<dbReference type="InterPro" id="IPR013320">
    <property type="entry name" value="ConA-like_dom_sf"/>
</dbReference>
<keyword evidence="2" id="KW-1015">Disulfide bond</keyword>
<dbReference type="SMART" id="SM00560">
    <property type="entry name" value="LamGL"/>
    <property type="match status" value="3"/>
</dbReference>
<dbReference type="PANTHER" id="PTHR46943:SF1">
    <property type="entry name" value="PENTRAXIN-RELATED PROTEIN PTX3"/>
    <property type="match status" value="1"/>
</dbReference>
<feature type="domain" description="LamG-like jellyroll fold" evidence="5">
    <location>
        <begin position="1016"/>
        <end position="1174"/>
    </location>
</feature>
<name>A0A9W6Q9D3_9ACTN</name>
<protein>
    <recommendedName>
        <fullName evidence="5">LamG-like jellyroll fold domain-containing protein</fullName>
    </recommendedName>
</protein>
<proteinExistence type="predicted"/>
<comment type="caution">
    <text evidence="6">The sequence shown here is derived from an EMBL/GenBank/DDBJ whole genome shotgun (WGS) entry which is preliminary data.</text>
</comment>
<feature type="chain" id="PRO_5040844222" description="LamG-like jellyroll fold domain-containing protein" evidence="4">
    <location>
        <begin position="34"/>
        <end position="1433"/>
    </location>
</feature>
<sequence length="1433" mass="152206">MRGGWGRALTAVLLSVGVVTGAAGIPAVAPAVAAEPVGASDKPAKPTRPVSEQDRAEGLAVAEAKRTGKPVEVEALKSETSDVVAQPDGRLLSTTYLQTKRVRKAGRGWVDVDPTLAVLPSGAVAPKATTADVEFSGGGSGQPLVRMSQAGKELKLSWPKALPKPVLDGQTAEYRSILPDVDLKLTASATGFSQVLVVHTPEAAKNPELDALRLGLQGDGLTVKQESDGSLKAVDRAGGGTVFEAAPPVMWDSSTPAGPSAPPSAAAKAKSDAVPGEGAKMTRLKVDLPKGGMVLTPDQGMLDDPATVYPVMIDPQWNTPLANEWAGVSRTYPNQTYWHFTYTADYVHDWGVGYCGDTSRCAPLDVKRAFYQVPSGAFAGKEILKATFGTYESHAYSCNARPVELWWSGAISRGLTWNSQNNSAFWIRNIQTINDAKGYTGCADDWLEWGGDKDSGVKNLVQDAANGGWQTITFGLKAQNEGDAYGWKRFTDGAYLQVYYNLRPNQIAMPDMTMSPGSACQFDPVNVNRVPQVTVNRATDPDGDPIAVQFAVAWDTGDGLRRRWWSTGAENNTPGDFKASGSQFTYQLPDVFPHNTRVSWEARAWDGRSWGPWSSDGDPTACYFNVDTSVPAGPTVTSANYPGSTDATASLPWTDGVGRYASFTLKAAGTTVTKYQWALDNSPFTDLATTGGAAQTVKVLPQTPGLHVLSARAVNAAGTVSQPEAYYFNVLGGQGQRTGWGMDGNLNGSGAQVPLALGTGATPGAAGHLGSALTFNGDAQNGYAQTDAAVLDTSKSYTVSAWVKFDGTPNTRVAVSQNGPDYFSYTLGVGMAGGTDPHWSFKIQTNEAGADATSYSINSPTVAPTGRWTHLTGVYDKAANSIRLYVDGVSVGSALVPSSVWDGHGSVQIGRDRWSKLWSAPWAGSVDEVKMWDRALTPAEITQVAADQQLTTGTPAKAVWHLDESAAPVVGAPEADALTPFNGPQTNTTGITGQALHLDGTDDYLRTSRPQVDGTRDFSVSAWVKLPKLADSDNVARIAITQIGQHNSEFALYYSAGWKRWSFGRYKEDTTADTLVRTWQQDCTPGTMVGTVPCFAGNTGEWTHLIGVNDTTAKKTRLYINGYLVGESDYTQNSPWANPGPLQIGAVNREGANSEYFGGDIDDVRIYDRVVTTPEATAMVQQRPLLAGRWKLNAATSGATPDEGPSHLAATLGTGASINTGGGLLPTPGSLALNGSTGYAATSAAPLHTNQSFTLAGWANTAGIPTRDMTVLSLPGTDNSAVTMRWHSLGLDANGNPRGEWQAEVRTADANGAPRTLIAHTPQYSVWENWTHLALSYDSFSRRLVLYVNGQEENQTCEAGSADCVPHVSSAGAPQPYEASGSLQLGRNRAGGAWTEYFSGELDDIWLYQGVLSPAQLLKLADYNNELNTATGV</sequence>
<dbReference type="SUPFAM" id="SSF49899">
    <property type="entry name" value="Concanavalin A-like lectins/glucanases"/>
    <property type="match status" value="3"/>
</dbReference>
<gene>
    <name evidence="6" type="ORF">Kpho02_44030</name>
</gene>
<dbReference type="EMBL" id="BSSA01000015">
    <property type="protein sequence ID" value="GLW72104.1"/>
    <property type="molecule type" value="Genomic_DNA"/>
</dbReference>
<evidence type="ECO:0000256" key="1">
    <source>
        <dbReference type="ARBA" id="ARBA00022729"/>
    </source>
</evidence>
<evidence type="ECO:0000256" key="4">
    <source>
        <dbReference type="SAM" id="SignalP"/>
    </source>
</evidence>
<feature type="region of interest" description="Disordered" evidence="3">
    <location>
        <begin position="36"/>
        <end position="56"/>
    </location>
</feature>
<reference evidence="6" key="1">
    <citation type="submission" date="2023-02" db="EMBL/GenBank/DDBJ databases">
        <title>Kitasatospora phosalacinea NBRC 14627.</title>
        <authorList>
            <person name="Ichikawa N."/>
            <person name="Sato H."/>
            <person name="Tonouchi N."/>
        </authorList>
    </citation>
    <scope>NUCLEOTIDE SEQUENCE</scope>
    <source>
        <strain evidence="6">NBRC 14627</strain>
    </source>
</reference>
<feature type="domain" description="LamG-like jellyroll fold" evidence="5">
    <location>
        <begin position="1251"/>
        <end position="1415"/>
    </location>
</feature>
<evidence type="ECO:0000259" key="5">
    <source>
        <dbReference type="SMART" id="SM00560"/>
    </source>
</evidence>
<dbReference type="Proteomes" id="UP001165041">
    <property type="component" value="Unassembled WGS sequence"/>
</dbReference>
<feature type="region of interest" description="Disordered" evidence="3">
    <location>
        <begin position="252"/>
        <end position="276"/>
    </location>
</feature>
<accession>A0A9W6Q9D3</accession>
<dbReference type="Pfam" id="PF13385">
    <property type="entry name" value="Laminin_G_3"/>
    <property type="match status" value="3"/>
</dbReference>
<evidence type="ECO:0000256" key="2">
    <source>
        <dbReference type="ARBA" id="ARBA00023157"/>
    </source>
</evidence>
<evidence type="ECO:0000313" key="7">
    <source>
        <dbReference type="Proteomes" id="UP001165041"/>
    </source>
</evidence>
<dbReference type="PANTHER" id="PTHR46943">
    <property type="entry name" value="PENTRAXIN-RELATED PROTEIN PTX3"/>
    <property type="match status" value="1"/>
</dbReference>
<dbReference type="InterPro" id="IPR042837">
    <property type="entry name" value="PTX3"/>
</dbReference>
<evidence type="ECO:0000313" key="6">
    <source>
        <dbReference type="EMBL" id="GLW72104.1"/>
    </source>
</evidence>